<dbReference type="EMBL" id="BARW01014400">
    <property type="protein sequence ID" value="GAI75251.1"/>
    <property type="molecule type" value="Genomic_DNA"/>
</dbReference>
<dbReference type="GO" id="GO:0003824">
    <property type="term" value="F:catalytic activity"/>
    <property type="evidence" value="ECO:0007669"/>
    <property type="project" value="InterPro"/>
</dbReference>
<dbReference type="AlphaFoldDB" id="X1S820"/>
<dbReference type="Gene3D" id="3.20.20.80">
    <property type="entry name" value="Glycosidases"/>
    <property type="match status" value="1"/>
</dbReference>
<dbReference type="InterPro" id="IPR052990">
    <property type="entry name" value="Sulfoquinovosidase_GH31"/>
</dbReference>
<evidence type="ECO:0008006" key="2">
    <source>
        <dbReference type="Google" id="ProtNLM"/>
    </source>
</evidence>
<dbReference type="SUPFAM" id="SSF51445">
    <property type="entry name" value="(Trans)glycosidases"/>
    <property type="match status" value="1"/>
</dbReference>
<comment type="caution">
    <text evidence="1">The sequence shown here is derived from an EMBL/GenBank/DDBJ whole genome shotgun (WGS) entry which is preliminary data.</text>
</comment>
<dbReference type="InterPro" id="IPR011013">
    <property type="entry name" value="Gal_mutarotase_sf_dom"/>
</dbReference>
<dbReference type="Gene3D" id="2.60.40.1760">
    <property type="entry name" value="glycosyl hydrolase (family 31)"/>
    <property type="match status" value="1"/>
</dbReference>
<name>X1S820_9ZZZZ</name>
<gene>
    <name evidence="1" type="ORF">S12H4_25535</name>
</gene>
<accession>X1S820</accession>
<dbReference type="InterPro" id="IPR017853">
    <property type="entry name" value="GH"/>
</dbReference>
<reference evidence="1" key="1">
    <citation type="journal article" date="2014" name="Front. Microbiol.">
        <title>High frequency of phylogenetically diverse reductive dehalogenase-homologous genes in deep subseafloor sedimentary metagenomes.</title>
        <authorList>
            <person name="Kawai M."/>
            <person name="Futagami T."/>
            <person name="Toyoda A."/>
            <person name="Takaki Y."/>
            <person name="Nishi S."/>
            <person name="Hori S."/>
            <person name="Arai W."/>
            <person name="Tsubouchi T."/>
            <person name="Morono Y."/>
            <person name="Uchiyama I."/>
            <person name="Ito T."/>
            <person name="Fujiyama A."/>
            <person name="Inagaki F."/>
            <person name="Takami H."/>
        </authorList>
    </citation>
    <scope>NUCLEOTIDE SEQUENCE</scope>
    <source>
        <strain evidence="1">Expedition CK06-06</strain>
    </source>
</reference>
<dbReference type="PANTHER" id="PTHR46959:SF2">
    <property type="entry name" value="SULFOQUINOVOSIDASE"/>
    <property type="match status" value="1"/>
</dbReference>
<dbReference type="SUPFAM" id="SSF74650">
    <property type="entry name" value="Galactose mutarotase-like"/>
    <property type="match status" value="1"/>
</dbReference>
<sequence length="293" mass="34075">SRHGHFKIKEKDVIERELREYEILSQEDCNIEIMFGTQENLLEFSCSTVDDRLEIKFTSKNKTLNRFWIRIQANDAEAIYGCGEQFSEVNLRGKRVPLWVEEQGVGRGDPPITGDWYTTYFPQPTFISSENYYLHSESSCYAIFDFTHPDYHELYFWNIPDKILIGKHQTALDTVSHLSKYLGRQPKLPEWVYDGVWLGIQGGKKVVMEKVKKCLEKGVNVGAVWCQDWQGVNIIGPTKRLKWNWEYDNTLYPDLPSFIKTLNSEGIKFLGYINSMLAPNGNQYGEAIEKIYV</sequence>
<dbReference type="PANTHER" id="PTHR46959">
    <property type="entry name" value="SULFOQUINOVOSIDASE"/>
    <property type="match status" value="1"/>
</dbReference>
<proteinExistence type="predicted"/>
<organism evidence="1">
    <name type="scientific">marine sediment metagenome</name>
    <dbReference type="NCBI Taxonomy" id="412755"/>
    <lineage>
        <taxon>unclassified sequences</taxon>
        <taxon>metagenomes</taxon>
        <taxon>ecological metagenomes</taxon>
    </lineage>
</organism>
<feature type="non-terminal residue" evidence="1">
    <location>
        <position position="1"/>
    </location>
</feature>
<dbReference type="CDD" id="cd14752">
    <property type="entry name" value="GH31_N"/>
    <property type="match status" value="1"/>
</dbReference>
<evidence type="ECO:0000313" key="1">
    <source>
        <dbReference type="EMBL" id="GAI75251.1"/>
    </source>
</evidence>
<dbReference type="GO" id="GO:0030246">
    <property type="term" value="F:carbohydrate binding"/>
    <property type="evidence" value="ECO:0007669"/>
    <property type="project" value="InterPro"/>
</dbReference>
<dbReference type="GO" id="GO:0005975">
    <property type="term" value="P:carbohydrate metabolic process"/>
    <property type="evidence" value="ECO:0007669"/>
    <property type="project" value="InterPro"/>
</dbReference>
<protein>
    <recommendedName>
        <fullName evidence="2">Glycoside hydrolase family 31 N-terminal domain-containing protein</fullName>
    </recommendedName>
</protein>